<sequence>MREGEACPAPPASTLRKGTMDRRLFVKTAVSSVAASQTVLPAAASFLRTGAPDRIFYDARFSEALKMAGALAGQGRLTPVASDVTALWRGDLASLSRAAPLTLKGVTTESFYFCLKTLLQAQGPLESNIERVSKDLYAWSVRTGAARKTG</sequence>
<dbReference type="Proteomes" id="UP000239504">
    <property type="component" value="Unassembled WGS sequence"/>
</dbReference>
<gene>
    <name evidence="1" type="ORF">CW354_13750</name>
</gene>
<dbReference type="EMBL" id="PJCH01000010">
    <property type="protein sequence ID" value="PQA87104.1"/>
    <property type="molecule type" value="Genomic_DNA"/>
</dbReference>
<evidence type="ECO:0000313" key="2">
    <source>
        <dbReference type="Proteomes" id="UP000239504"/>
    </source>
</evidence>
<accession>A0A2S7K3L7</accession>
<evidence type="ECO:0000313" key="1">
    <source>
        <dbReference type="EMBL" id="PQA87104.1"/>
    </source>
</evidence>
<name>A0A2S7K3L7_9PROT</name>
<proteinExistence type="predicted"/>
<organism evidence="1 2">
    <name type="scientific">Hyphococcus luteus</name>
    <dbReference type="NCBI Taxonomy" id="2058213"/>
    <lineage>
        <taxon>Bacteria</taxon>
        <taxon>Pseudomonadati</taxon>
        <taxon>Pseudomonadota</taxon>
        <taxon>Alphaproteobacteria</taxon>
        <taxon>Parvularculales</taxon>
        <taxon>Parvularculaceae</taxon>
        <taxon>Hyphococcus</taxon>
    </lineage>
</organism>
<protein>
    <submittedName>
        <fullName evidence="1">Uncharacterized protein</fullName>
    </submittedName>
</protein>
<comment type="caution">
    <text evidence="1">The sequence shown here is derived from an EMBL/GenBank/DDBJ whole genome shotgun (WGS) entry which is preliminary data.</text>
</comment>
<reference evidence="1 2" key="1">
    <citation type="submission" date="2017-12" db="EMBL/GenBank/DDBJ databases">
        <authorList>
            <person name="Hurst M.R.H."/>
        </authorList>
    </citation>
    <scope>NUCLEOTIDE SEQUENCE [LARGE SCALE GENOMIC DNA]</scope>
    <source>
        <strain evidence="1 2">SY-3-19</strain>
    </source>
</reference>
<dbReference type="AlphaFoldDB" id="A0A2S7K3L7"/>
<keyword evidence="2" id="KW-1185">Reference proteome</keyword>